<evidence type="ECO:0000256" key="5">
    <source>
        <dbReference type="SAM" id="Phobius"/>
    </source>
</evidence>
<dbReference type="InterPro" id="IPR020846">
    <property type="entry name" value="MFS_dom"/>
</dbReference>
<organism evidence="7 8">
    <name type="scientific">Oleiharenicola lentus</name>
    <dbReference type="NCBI Taxonomy" id="2508720"/>
    <lineage>
        <taxon>Bacteria</taxon>
        <taxon>Pseudomonadati</taxon>
        <taxon>Verrucomicrobiota</taxon>
        <taxon>Opitutia</taxon>
        <taxon>Opitutales</taxon>
        <taxon>Opitutaceae</taxon>
        <taxon>Oleiharenicola</taxon>
    </lineage>
</organism>
<evidence type="ECO:0000256" key="4">
    <source>
        <dbReference type="ARBA" id="ARBA00023136"/>
    </source>
</evidence>
<feature type="transmembrane region" description="Helical" evidence="5">
    <location>
        <begin position="43"/>
        <end position="62"/>
    </location>
</feature>
<dbReference type="Proteomes" id="UP000290218">
    <property type="component" value="Unassembled WGS sequence"/>
</dbReference>
<dbReference type="CDD" id="cd17319">
    <property type="entry name" value="MFS_ExuT_GudP_like"/>
    <property type="match status" value="1"/>
</dbReference>
<dbReference type="PROSITE" id="PS50850">
    <property type="entry name" value="MFS"/>
    <property type="match status" value="1"/>
</dbReference>
<evidence type="ECO:0000313" key="7">
    <source>
        <dbReference type="EMBL" id="RXK56341.1"/>
    </source>
</evidence>
<feature type="transmembrane region" description="Helical" evidence="5">
    <location>
        <begin position="227"/>
        <end position="249"/>
    </location>
</feature>
<evidence type="ECO:0000256" key="3">
    <source>
        <dbReference type="ARBA" id="ARBA00022989"/>
    </source>
</evidence>
<dbReference type="SUPFAM" id="SSF103473">
    <property type="entry name" value="MFS general substrate transporter"/>
    <property type="match status" value="1"/>
</dbReference>
<feature type="transmembrane region" description="Helical" evidence="5">
    <location>
        <begin position="300"/>
        <end position="319"/>
    </location>
</feature>
<feature type="domain" description="Major facilitator superfamily (MFS) profile" evidence="6">
    <location>
        <begin position="8"/>
        <end position="413"/>
    </location>
</feature>
<comment type="caution">
    <text evidence="7">The sequence shown here is derived from an EMBL/GenBank/DDBJ whole genome shotgun (WGS) entry which is preliminary data.</text>
</comment>
<keyword evidence="3 5" id="KW-1133">Transmembrane helix</keyword>
<evidence type="ECO:0000313" key="8">
    <source>
        <dbReference type="Proteomes" id="UP000290218"/>
    </source>
</evidence>
<evidence type="ECO:0000259" key="6">
    <source>
        <dbReference type="PROSITE" id="PS50850"/>
    </source>
</evidence>
<dbReference type="InterPro" id="IPR011701">
    <property type="entry name" value="MFS"/>
</dbReference>
<dbReference type="OrthoDB" id="105228at2"/>
<feature type="transmembrane region" description="Helical" evidence="5">
    <location>
        <begin position="389"/>
        <end position="408"/>
    </location>
</feature>
<feature type="transmembrane region" description="Helical" evidence="5">
    <location>
        <begin position="164"/>
        <end position="182"/>
    </location>
</feature>
<feature type="transmembrane region" description="Helical" evidence="5">
    <location>
        <begin position="325"/>
        <end position="352"/>
    </location>
</feature>
<feature type="transmembrane region" description="Helical" evidence="5">
    <location>
        <begin position="142"/>
        <end position="158"/>
    </location>
</feature>
<dbReference type="EMBL" id="SDHX01000001">
    <property type="protein sequence ID" value="RXK56341.1"/>
    <property type="molecule type" value="Genomic_DNA"/>
</dbReference>
<feature type="transmembrane region" description="Helical" evidence="5">
    <location>
        <begin position="74"/>
        <end position="93"/>
    </location>
</feature>
<dbReference type="PANTHER" id="PTHR11662">
    <property type="entry name" value="SOLUTE CARRIER FAMILY 17"/>
    <property type="match status" value="1"/>
</dbReference>
<reference evidence="7 8" key="1">
    <citation type="submission" date="2019-01" db="EMBL/GenBank/DDBJ databases">
        <title>Lacunisphaera sp. strain TWA-58.</title>
        <authorList>
            <person name="Chen W.-M."/>
        </authorList>
    </citation>
    <scope>NUCLEOTIDE SEQUENCE [LARGE SCALE GENOMIC DNA]</scope>
    <source>
        <strain evidence="7 8">TWA-58</strain>
    </source>
</reference>
<protein>
    <submittedName>
        <fullName evidence="7">MFS transporter</fullName>
    </submittedName>
</protein>
<keyword evidence="8" id="KW-1185">Reference proteome</keyword>
<dbReference type="GO" id="GO:0022857">
    <property type="term" value="F:transmembrane transporter activity"/>
    <property type="evidence" value="ECO:0007669"/>
    <property type="project" value="InterPro"/>
</dbReference>
<feature type="transmembrane region" description="Helical" evidence="5">
    <location>
        <begin position="364"/>
        <end position="383"/>
    </location>
</feature>
<dbReference type="GO" id="GO:0016020">
    <property type="term" value="C:membrane"/>
    <property type="evidence" value="ECO:0007669"/>
    <property type="project" value="UniProtKB-SubCell"/>
</dbReference>
<keyword evidence="4 5" id="KW-0472">Membrane</keyword>
<keyword evidence="2 5" id="KW-0812">Transmembrane</keyword>
<dbReference type="RefSeq" id="WP_129047709.1">
    <property type="nucleotide sequence ID" value="NZ_SDHX01000001.1"/>
</dbReference>
<feature type="transmembrane region" description="Helical" evidence="5">
    <location>
        <begin position="261"/>
        <end position="280"/>
    </location>
</feature>
<sequence length="420" mass="45195">MIPKRYLVVCATFLLSVLLYVDRVCVSTAKGQITHDLGLTDTQFGWVMSSFAIGYALFQTPSGMLADKLGARKILTAIVASWSIFTGLSAVAWNYGSMLVIRFLFGAGEAGAFPGMARTVYSWIPTQERGLVKGINFSGSRLGAAFALPVLGITVESLGWKLTFAILMVIGCGWSLAWWLWFRDDPSEHNGISAQELAYIRANRQGGAAPPVSGRLPLGHMFRSSSLWLMMTQYLFSNFTAFFCLTWLYPHIKGTYNLSAGGAGLYAMVPLLCGAAGNIFSGWLVDRIYASGHRHLSRKLPAIAGFLLTAVGMIISVQQTSVGPAVFWLSVAVFGVDMILSPSWSFCIDIGGQHAGQVSGTMNMAGNIGSAIIGPAFPFLLHLTGSADVFFYLIAVFSVLAALCWVVVDPSRKIAPPSPA</sequence>
<dbReference type="InterPro" id="IPR050382">
    <property type="entry name" value="MFS_Na/Anion_cotransporter"/>
</dbReference>
<dbReference type="Gene3D" id="1.20.1250.20">
    <property type="entry name" value="MFS general substrate transporter like domains"/>
    <property type="match status" value="2"/>
</dbReference>
<gene>
    <name evidence="7" type="ORF">ESB00_10850</name>
</gene>
<dbReference type="InterPro" id="IPR036259">
    <property type="entry name" value="MFS_trans_sf"/>
</dbReference>
<proteinExistence type="predicted"/>
<evidence type="ECO:0000256" key="2">
    <source>
        <dbReference type="ARBA" id="ARBA00022692"/>
    </source>
</evidence>
<accession>A0A4Q1CBN3</accession>
<comment type="subcellular location">
    <subcellularLocation>
        <location evidence="1">Membrane</location>
        <topology evidence="1">Multi-pass membrane protein</topology>
    </subcellularLocation>
</comment>
<dbReference type="PANTHER" id="PTHR11662:SF399">
    <property type="entry name" value="FI19708P1-RELATED"/>
    <property type="match status" value="1"/>
</dbReference>
<dbReference type="AlphaFoldDB" id="A0A4Q1CBN3"/>
<name>A0A4Q1CBN3_9BACT</name>
<dbReference type="Pfam" id="PF07690">
    <property type="entry name" value="MFS_1"/>
    <property type="match status" value="1"/>
</dbReference>
<evidence type="ECO:0000256" key="1">
    <source>
        <dbReference type="ARBA" id="ARBA00004141"/>
    </source>
</evidence>